<dbReference type="InterPro" id="IPR011527">
    <property type="entry name" value="ABC1_TM_dom"/>
</dbReference>
<evidence type="ECO:0000313" key="7">
    <source>
        <dbReference type="EMBL" id="KAJ7957534.1"/>
    </source>
</evidence>
<evidence type="ECO:0000256" key="4">
    <source>
        <dbReference type="ARBA" id="ARBA00023136"/>
    </source>
</evidence>
<accession>A0AAD7LG26</accession>
<keyword evidence="2 5" id="KW-0812">Transmembrane</keyword>
<name>A0AAD7LG26_QUISA</name>
<evidence type="ECO:0000259" key="6">
    <source>
        <dbReference type="PROSITE" id="PS50929"/>
    </source>
</evidence>
<evidence type="ECO:0000256" key="5">
    <source>
        <dbReference type="SAM" id="Phobius"/>
    </source>
</evidence>
<feature type="transmembrane region" description="Helical" evidence="5">
    <location>
        <begin position="44"/>
        <end position="62"/>
    </location>
</feature>
<keyword evidence="8" id="KW-1185">Reference proteome</keyword>
<comment type="subcellular location">
    <subcellularLocation>
        <location evidence="1">Membrane</location>
        <topology evidence="1">Multi-pass membrane protein</topology>
    </subcellularLocation>
</comment>
<protein>
    <submittedName>
        <fullName evidence="7">ABC transporter B family protein</fullName>
    </submittedName>
</protein>
<dbReference type="EMBL" id="JARAOO010000009">
    <property type="protein sequence ID" value="KAJ7957534.1"/>
    <property type="molecule type" value="Genomic_DNA"/>
</dbReference>
<dbReference type="PROSITE" id="PS50929">
    <property type="entry name" value="ABC_TM1F"/>
    <property type="match status" value="1"/>
</dbReference>
<evidence type="ECO:0000256" key="2">
    <source>
        <dbReference type="ARBA" id="ARBA00022692"/>
    </source>
</evidence>
<dbReference type="PANTHER" id="PTHR24221">
    <property type="entry name" value="ATP-BINDING CASSETTE SUB-FAMILY B"/>
    <property type="match status" value="1"/>
</dbReference>
<evidence type="ECO:0000313" key="8">
    <source>
        <dbReference type="Proteomes" id="UP001163823"/>
    </source>
</evidence>
<organism evidence="7 8">
    <name type="scientific">Quillaja saponaria</name>
    <name type="common">Soap bark tree</name>
    <dbReference type="NCBI Taxonomy" id="32244"/>
    <lineage>
        <taxon>Eukaryota</taxon>
        <taxon>Viridiplantae</taxon>
        <taxon>Streptophyta</taxon>
        <taxon>Embryophyta</taxon>
        <taxon>Tracheophyta</taxon>
        <taxon>Spermatophyta</taxon>
        <taxon>Magnoliopsida</taxon>
        <taxon>eudicotyledons</taxon>
        <taxon>Gunneridae</taxon>
        <taxon>Pentapetalae</taxon>
        <taxon>rosids</taxon>
        <taxon>fabids</taxon>
        <taxon>Fabales</taxon>
        <taxon>Quillajaceae</taxon>
        <taxon>Quillaja</taxon>
    </lineage>
</organism>
<evidence type="ECO:0000256" key="1">
    <source>
        <dbReference type="ARBA" id="ARBA00004141"/>
    </source>
</evidence>
<dbReference type="KEGG" id="qsa:O6P43_023828"/>
<feature type="domain" description="ABC transmembrane type-1" evidence="6">
    <location>
        <begin position="14"/>
        <end position="116"/>
    </location>
</feature>
<sequence length="116" mass="12640">MYKVVHRCSNNKGALEEGFVGILESSATIVAGLVVAFAANWELAMLTLIFIPLILICGWIQVKYNGDTGTSSETKHKLQEEAGQIAKDAIENIGTIVSLCAENQVMQLFSNKSQCY</sequence>
<keyword evidence="3 5" id="KW-1133">Transmembrane helix</keyword>
<dbReference type="Pfam" id="PF00664">
    <property type="entry name" value="ABC_membrane"/>
    <property type="match status" value="1"/>
</dbReference>
<dbReference type="GO" id="GO:0016020">
    <property type="term" value="C:membrane"/>
    <property type="evidence" value="ECO:0007669"/>
    <property type="project" value="UniProtKB-SubCell"/>
</dbReference>
<gene>
    <name evidence="7" type="ORF">O6P43_023828</name>
</gene>
<dbReference type="GO" id="GO:0140359">
    <property type="term" value="F:ABC-type transporter activity"/>
    <property type="evidence" value="ECO:0007669"/>
    <property type="project" value="InterPro"/>
</dbReference>
<comment type="caution">
    <text evidence="7">The sequence shown here is derived from an EMBL/GenBank/DDBJ whole genome shotgun (WGS) entry which is preliminary data.</text>
</comment>
<dbReference type="InterPro" id="IPR039421">
    <property type="entry name" value="Type_1_exporter"/>
</dbReference>
<dbReference type="PANTHER" id="PTHR24221:SF621">
    <property type="entry name" value="ABC TRANSPORTER B FAMILY MEMBER 21"/>
    <property type="match status" value="1"/>
</dbReference>
<keyword evidence="4 5" id="KW-0472">Membrane</keyword>
<dbReference type="SUPFAM" id="SSF90123">
    <property type="entry name" value="ABC transporter transmembrane region"/>
    <property type="match status" value="1"/>
</dbReference>
<dbReference type="Proteomes" id="UP001163823">
    <property type="component" value="Chromosome 9"/>
</dbReference>
<proteinExistence type="predicted"/>
<evidence type="ECO:0000256" key="3">
    <source>
        <dbReference type="ARBA" id="ARBA00022989"/>
    </source>
</evidence>
<dbReference type="AlphaFoldDB" id="A0AAD7LG26"/>
<dbReference type="GO" id="GO:0005524">
    <property type="term" value="F:ATP binding"/>
    <property type="evidence" value="ECO:0007669"/>
    <property type="project" value="InterPro"/>
</dbReference>
<reference evidence="7" key="1">
    <citation type="journal article" date="2023" name="Science">
        <title>Elucidation of the pathway for biosynthesis of saponin adjuvants from the soapbark tree.</title>
        <authorList>
            <person name="Reed J."/>
            <person name="Orme A."/>
            <person name="El-Demerdash A."/>
            <person name="Owen C."/>
            <person name="Martin L.B.B."/>
            <person name="Misra R.C."/>
            <person name="Kikuchi S."/>
            <person name="Rejzek M."/>
            <person name="Martin A.C."/>
            <person name="Harkess A."/>
            <person name="Leebens-Mack J."/>
            <person name="Louveau T."/>
            <person name="Stephenson M.J."/>
            <person name="Osbourn A."/>
        </authorList>
    </citation>
    <scope>NUCLEOTIDE SEQUENCE</scope>
    <source>
        <strain evidence="7">S10</strain>
    </source>
</reference>
<dbReference type="InterPro" id="IPR036640">
    <property type="entry name" value="ABC1_TM_sf"/>
</dbReference>
<feature type="transmembrane region" description="Helical" evidence="5">
    <location>
        <begin position="20"/>
        <end position="38"/>
    </location>
</feature>
<dbReference type="Gene3D" id="1.20.1560.10">
    <property type="entry name" value="ABC transporter type 1, transmembrane domain"/>
    <property type="match status" value="1"/>
</dbReference>